<dbReference type="OrthoDB" id="9813914at2"/>
<dbReference type="GO" id="GO:0016787">
    <property type="term" value="F:hydrolase activity"/>
    <property type="evidence" value="ECO:0007669"/>
    <property type="project" value="InterPro"/>
</dbReference>
<evidence type="ECO:0000259" key="3">
    <source>
        <dbReference type="Pfam" id="PF07589"/>
    </source>
</evidence>
<dbReference type="HOGENOM" id="CLU_020356_0_0_4"/>
<dbReference type="Gene3D" id="3.60.21.10">
    <property type="match status" value="1"/>
</dbReference>
<sequence>MKLKSVVRNRFAIAAWLLAAIGVQPVAAVSAATAAPTQWSFGILADTQGASDPRGVSVRLMQPVIDRFANHHDIDLLISIGDLTEDGTVAEFNTWKQAAKPLTDAGIPLYLTRGNHDVRAESSTVGIDPLLGPSTSRGTEVWSATFPELSGPNVTAGPGASYSFTYNNTRFVSLDLYGAMPSELVGWAASQQKGSHDHMFVFAHEPFFGRAREGVIGDDPLRMQILSQLSSNGVDAYLSGHDHQYSRSAAVDGQDVLLHHFVAGSNAEKYYRFENEFNVGEEVGAALENNKVGYSVVDIDGPFVTFTYYSATPPASSDFLETWEPEWAVADRTTFSTNGHSYGINAGESYAGLDSSIAAGDGFIGTQAEILAGQNLDGRTVTTEPDSGDGITQKLGNIVNFGWRANTDGLHSDILYLGGMDDQLDGVADPFVLALSYGEDVAVDESLLRLMYLVDGEWVLAVEANTEGTPFFVSGAWNATYGLGTYGVDTVNNQVWAVIDRNGQFAVAAVPEPSAMALMLCGLGLLVPLAARRRRS</sequence>
<dbReference type="EMBL" id="CP000284">
    <property type="protein sequence ID" value="ABE49312.1"/>
    <property type="molecule type" value="Genomic_DNA"/>
</dbReference>
<dbReference type="Proteomes" id="UP000002440">
    <property type="component" value="Chromosome"/>
</dbReference>
<dbReference type="KEGG" id="mfa:Mfla_0900"/>
<dbReference type="InterPro" id="IPR029052">
    <property type="entry name" value="Metallo-depent_PP-like"/>
</dbReference>
<evidence type="ECO:0000259" key="2">
    <source>
        <dbReference type="Pfam" id="PF00149"/>
    </source>
</evidence>
<keyword evidence="6" id="KW-1185">Reference proteome</keyword>
<gene>
    <name evidence="4" type="ordered locus">Mfla_0900</name>
    <name evidence="5" type="ordered locus">Mfla_1044</name>
</gene>
<name>Q1H2H5_METFK</name>
<dbReference type="Pfam" id="PF00149">
    <property type="entry name" value="Metallophos"/>
    <property type="match status" value="1"/>
</dbReference>
<dbReference type="RefSeq" id="WP_011479265.1">
    <property type="nucleotide sequence ID" value="NC_007947.1"/>
</dbReference>
<dbReference type="AlphaFoldDB" id="Q1H2H5"/>
<dbReference type="PANTHER" id="PTHR43143">
    <property type="entry name" value="METALLOPHOSPHOESTERASE, CALCINEURIN SUPERFAMILY"/>
    <property type="match status" value="1"/>
</dbReference>
<reference evidence="5 6" key="1">
    <citation type="submission" date="2006-03" db="EMBL/GenBank/DDBJ databases">
        <title>Complete sequence of Methylobacillus flagellatus KT.</title>
        <authorList>
            <consortium name="US DOE Joint Genome Institute"/>
            <person name="Copeland A."/>
            <person name="Lucas S."/>
            <person name="Lapidus A."/>
            <person name="Barry K."/>
            <person name="Detter J.C."/>
            <person name="Glavina del Rio T."/>
            <person name="Hammon N."/>
            <person name="Israni S."/>
            <person name="Dalin E."/>
            <person name="Tice H."/>
            <person name="Pitluck S."/>
            <person name="Brettin T."/>
            <person name="Bruce D."/>
            <person name="Han C."/>
            <person name="Tapia R."/>
            <person name="Saunders E."/>
            <person name="Gilna P."/>
            <person name="Schmutz J."/>
            <person name="Larimer F."/>
            <person name="Land M."/>
            <person name="Kyrpides N."/>
            <person name="Anderson I."/>
            <person name="Richardson P."/>
        </authorList>
    </citation>
    <scope>NUCLEOTIDE SEQUENCE [LARGE SCALE GENOMIC DNA]</scope>
    <source>
        <strain evidence="5">KT</strain>
        <strain evidence="6">KT / ATCC 51484 / DSM 6875</strain>
    </source>
</reference>
<dbReference type="InterPro" id="IPR004843">
    <property type="entry name" value="Calcineurin-like_PHP"/>
</dbReference>
<dbReference type="SUPFAM" id="SSF56300">
    <property type="entry name" value="Metallo-dependent phosphatases"/>
    <property type="match status" value="1"/>
</dbReference>
<keyword evidence="1" id="KW-0732">Signal</keyword>
<protein>
    <submittedName>
        <fullName evidence="5">Metallophosphoesterase</fullName>
    </submittedName>
</protein>
<dbReference type="Pfam" id="PF07589">
    <property type="entry name" value="PEP-CTERM"/>
    <property type="match status" value="1"/>
</dbReference>
<organism evidence="5 6">
    <name type="scientific">Methylobacillus flagellatus (strain ATCC 51484 / DSM 6875 / VKM B-1610 / KT)</name>
    <dbReference type="NCBI Taxonomy" id="265072"/>
    <lineage>
        <taxon>Bacteria</taxon>
        <taxon>Pseudomonadati</taxon>
        <taxon>Pseudomonadota</taxon>
        <taxon>Betaproteobacteria</taxon>
        <taxon>Nitrosomonadales</taxon>
        <taxon>Methylophilaceae</taxon>
        <taxon>Methylobacillus</taxon>
    </lineage>
</organism>
<accession>Q1H2H5</accession>
<feature type="domain" description="Calcineurin-like phosphoesterase" evidence="2">
    <location>
        <begin position="59"/>
        <end position="245"/>
    </location>
</feature>
<dbReference type="InterPro" id="IPR013424">
    <property type="entry name" value="Ice-binding_C"/>
</dbReference>
<proteinExistence type="predicted"/>
<dbReference type="InterPro" id="IPR051918">
    <property type="entry name" value="STPP_CPPED1"/>
</dbReference>
<evidence type="ECO:0000313" key="6">
    <source>
        <dbReference type="Proteomes" id="UP000002440"/>
    </source>
</evidence>
<dbReference type="KEGG" id="mfa:Mfla_1044"/>
<dbReference type="eggNOG" id="COG1409">
    <property type="taxonomic scope" value="Bacteria"/>
</dbReference>
<feature type="domain" description="Ice-binding protein C-terminal" evidence="3">
    <location>
        <begin position="509"/>
        <end position="534"/>
    </location>
</feature>
<evidence type="ECO:0000313" key="5">
    <source>
        <dbReference type="EMBL" id="ABE49312.1"/>
    </source>
</evidence>
<evidence type="ECO:0000313" key="4">
    <source>
        <dbReference type="EMBL" id="ABE49168.1"/>
    </source>
</evidence>
<feature type="signal peptide" evidence="1">
    <location>
        <begin position="1"/>
        <end position="34"/>
    </location>
</feature>
<dbReference type="STRING" id="265072.Mfla_0900"/>
<dbReference type="PANTHER" id="PTHR43143:SF6">
    <property type="entry name" value="BLL3016 PROTEIN"/>
    <property type="match status" value="1"/>
</dbReference>
<dbReference type="EMBL" id="CP000284">
    <property type="protein sequence ID" value="ABE49168.1"/>
    <property type="molecule type" value="Genomic_DNA"/>
</dbReference>
<evidence type="ECO:0000256" key="1">
    <source>
        <dbReference type="SAM" id="SignalP"/>
    </source>
</evidence>
<feature type="chain" id="PRO_5007923025" evidence="1">
    <location>
        <begin position="35"/>
        <end position="536"/>
    </location>
</feature>